<sequence length="62" mass="6780">MSASTLATINALFEVGMFAFKAYHAVQSGDKTPEQIRAEWDVIKGKMESSWDAWDAAGKNNG</sequence>
<name>A0A0M2R0N4_9PROT</name>
<evidence type="ECO:0000313" key="1">
    <source>
        <dbReference type="EMBL" id="KKJ75457.1"/>
    </source>
</evidence>
<reference evidence="1 2" key="1">
    <citation type="submission" date="2015-03" db="EMBL/GenBank/DDBJ databases">
        <title>Genome sequence of Kiloniella sp. P1-1, isolated from the gut microflora of Pacific white shrimp, Penaeus vannamei.</title>
        <authorList>
            <person name="Shao Z."/>
            <person name="Wang L."/>
            <person name="Li X."/>
        </authorList>
    </citation>
    <scope>NUCLEOTIDE SEQUENCE [LARGE SCALE GENOMIC DNA]</scope>
    <source>
        <strain evidence="1 2">P1-1</strain>
    </source>
</reference>
<organism evidence="1 2">
    <name type="scientific">Kiloniella litopenaei</name>
    <dbReference type="NCBI Taxonomy" id="1549748"/>
    <lineage>
        <taxon>Bacteria</taxon>
        <taxon>Pseudomonadati</taxon>
        <taxon>Pseudomonadota</taxon>
        <taxon>Alphaproteobacteria</taxon>
        <taxon>Rhodospirillales</taxon>
        <taxon>Kiloniellaceae</taxon>
        <taxon>Kiloniella</taxon>
    </lineage>
</organism>
<proteinExistence type="predicted"/>
<protein>
    <submittedName>
        <fullName evidence="1">Uncharacterized protein</fullName>
    </submittedName>
</protein>
<dbReference type="RefSeq" id="WP_046509889.1">
    <property type="nucleotide sequence ID" value="NZ_LANI01000032.1"/>
</dbReference>
<comment type="caution">
    <text evidence="1">The sequence shown here is derived from an EMBL/GenBank/DDBJ whole genome shotgun (WGS) entry which is preliminary data.</text>
</comment>
<dbReference type="OrthoDB" id="8480935at2"/>
<dbReference type="Proteomes" id="UP000034491">
    <property type="component" value="Unassembled WGS sequence"/>
</dbReference>
<evidence type="ECO:0000313" key="2">
    <source>
        <dbReference type="Proteomes" id="UP000034491"/>
    </source>
</evidence>
<keyword evidence="2" id="KW-1185">Reference proteome</keyword>
<dbReference type="EMBL" id="LANI01000032">
    <property type="protein sequence ID" value="KKJ75457.1"/>
    <property type="molecule type" value="Genomic_DNA"/>
</dbReference>
<dbReference type="STRING" id="1549748.WH95_18630"/>
<gene>
    <name evidence="1" type="ORF">WH95_18630</name>
</gene>
<dbReference type="AlphaFoldDB" id="A0A0M2R0N4"/>
<accession>A0A0M2R0N4</accession>